<dbReference type="Gene3D" id="3.40.50.2000">
    <property type="entry name" value="Glycogen Phosphorylase B"/>
    <property type="match status" value="2"/>
</dbReference>
<dbReference type="Pfam" id="PF00534">
    <property type="entry name" value="Glycos_transf_1"/>
    <property type="match status" value="1"/>
</dbReference>
<dbReference type="GO" id="GO:0009103">
    <property type="term" value="P:lipopolysaccharide biosynthetic process"/>
    <property type="evidence" value="ECO:0007669"/>
    <property type="project" value="TreeGrafter"/>
</dbReference>
<protein>
    <submittedName>
        <fullName evidence="3">Glycosyltransferase family 4 protein</fullName>
    </submittedName>
</protein>
<feature type="domain" description="Glycosyl transferase family 1" evidence="2">
    <location>
        <begin position="195"/>
        <end position="359"/>
    </location>
</feature>
<dbReference type="GO" id="GO:0016757">
    <property type="term" value="F:glycosyltransferase activity"/>
    <property type="evidence" value="ECO:0007669"/>
    <property type="project" value="InterPro"/>
</dbReference>
<dbReference type="PANTHER" id="PTHR46401">
    <property type="entry name" value="GLYCOSYLTRANSFERASE WBBK-RELATED"/>
    <property type="match status" value="1"/>
</dbReference>
<dbReference type="EMBL" id="VCIW01000006">
    <property type="protein sequence ID" value="TLS52020.1"/>
    <property type="molecule type" value="Genomic_DNA"/>
</dbReference>
<dbReference type="InterPro" id="IPR001296">
    <property type="entry name" value="Glyco_trans_1"/>
</dbReference>
<gene>
    <name evidence="3" type="ORF">FE782_11620</name>
</gene>
<dbReference type="PANTHER" id="PTHR46401:SF2">
    <property type="entry name" value="GLYCOSYLTRANSFERASE WBBK-RELATED"/>
    <property type="match status" value="1"/>
</dbReference>
<keyword evidence="4" id="KW-1185">Reference proteome</keyword>
<dbReference type="Proteomes" id="UP000309676">
    <property type="component" value="Unassembled WGS sequence"/>
</dbReference>
<evidence type="ECO:0000256" key="1">
    <source>
        <dbReference type="ARBA" id="ARBA00022679"/>
    </source>
</evidence>
<keyword evidence="1 3" id="KW-0808">Transferase</keyword>
<name>A0A5R9GD57_9BACL</name>
<proteinExistence type="predicted"/>
<dbReference type="CDD" id="cd03809">
    <property type="entry name" value="GT4_MtfB-like"/>
    <property type="match status" value="1"/>
</dbReference>
<evidence type="ECO:0000313" key="4">
    <source>
        <dbReference type="Proteomes" id="UP000309676"/>
    </source>
</evidence>
<dbReference type="FunFam" id="3.40.50.2000:FF:000119">
    <property type="entry name" value="Glycosyl transferase group 1"/>
    <property type="match status" value="1"/>
</dbReference>
<evidence type="ECO:0000259" key="2">
    <source>
        <dbReference type="Pfam" id="PF00534"/>
    </source>
</evidence>
<evidence type="ECO:0000313" key="3">
    <source>
        <dbReference type="EMBL" id="TLS52020.1"/>
    </source>
</evidence>
<dbReference type="AlphaFoldDB" id="A0A5R9GD57"/>
<dbReference type="SUPFAM" id="SSF53756">
    <property type="entry name" value="UDP-Glycosyltransferase/glycogen phosphorylase"/>
    <property type="match status" value="1"/>
</dbReference>
<comment type="caution">
    <text evidence="3">The sequence shown here is derived from an EMBL/GenBank/DDBJ whole genome shotgun (WGS) entry which is preliminary data.</text>
</comment>
<accession>A0A5R9GD57</accession>
<organism evidence="3 4">
    <name type="scientific">Paenibacillus antri</name>
    <dbReference type="NCBI Taxonomy" id="2582848"/>
    <lineage>
        <taxon>Bacteria</taxon>
        <taxon>Bacillati</taxon>
        <taxon>Bacillota</taxon>
        <taxon>Bacilli</taxon>
        <taxon>Bacillales</taxon>
        <taxon>Paenibacillaceae</taxon>
        <taxon>Paenibacillus</taxon>
    </lineage>
</organism>
<sequence>MTMKIGFDVSQTAEDMAGCAFFAKQIISHLLDVDTSNEYLLYPVFYNYRHPEYKKAYQSDRPNAKNYFHEVSWAKLNQLWDSSEFQRDELLGHPDIIHSNNFCCPIDVRAKKIVTIYDMVYLDRPEFSTEANRIVCFNGAFESSIYADHIVTISESSKQSFLKYFPHYPEERISVIYLGSRPTLTSHLSESVKKKVIQKFNIQDSGFWLGVGTVEPRKNYRLLLEAYAKIVREYSETRPLFIAGGKGWLENDIQARVQELGIQDKVNFLGYVSDEELSVLYNLCFAFVYPSHYEGFGLPVLEAMSFGAPVITSNVTSIPEVIGDAGILMDPNSSDSLTKAMITMVQQQDQRKKMAEKSIEQAGKFSWERAARQTLDVYKKVMEQEPWHRSK</sequence>
<reference evidence="3 4" key="1">
    <citation type="submission" date="2019-05" db="EMBL/GenBank/DDBJ databases">
        <authorList>
            <person name="Narsing Rao M.P."/>
            <person name="Li W.J."/>
        </authorList>
    </citation>
    <scope>NUCLEOTIDE SEQUENCE [LARGE SCALE GENOMIC DNA]</scope>
    <source>
        <strain evidence="3 4">SYSU_K30003</strain>
    </source>
</reference>